<accession>A0A1G6Q6L1</accession>
<evidence type="ECO:0000313" key="3">
    <source>
        <dbReference type="EMBL" id="SET29481.1"/>
    </source>
</evidence>
<evidence type="ECO:0000313" key="4">
    <source>
        <dbReference type="Proteomes" id="UP000199320"/>
    </source>
</evidence>
<dbReference type="Proteomes" id="UP000199320">
    <property type="component" value="Unassembled WGS sequence"/>
</dbReference>
<dbReference type="EMBL" id="FMZP01000008">
    <property type="protein sequence ID" value="SDC87958.1"/>
    <property type="molecule type" value="Genomic_DNA"/>
</dbReference>
<keyword evidence="4" id="KW-1185">Reference proteome</keyword>
<reference evidence="3" key="1">
    <citation type="submission" date="2016-10" db="EMBL/GenBank/DDBJ databases">
        <authorList>
            <person name="de Groot N.N."/>
        </authorList>
    </citation>
    <scope>NUCLEOTIDE SEQUENCE [LARGE SCALE GENOMIC DNA]</scope>
    <source>
        <strain evidence="3">CDM_6</strain>
    </source>
</reference>
<reference evidence="4 5" key="2">
    <citation type="submission" date="2016-10" db="EMBL/GenBank/DDBJ databases">
        <authorList>
            <person name="Varghese N."/>
            <person name="Submissions S."/>
        </authorList>
    </citation>
    <scope>NUCLEOTIDE SEQUENCE [LARGE SCALE GENOMIC DNA]</scope>
    <source>
        <strain evidence="2 5">CDM_1</strain>
        <strain evidence="4">CDM_6</strain>
    </source>
</reference>
<sequence length="98" mass="11144">MVAPHLWNNPCFIWINWNSMEAGMGRCRRGDTRHEGVRTQREPTPQASHGADPALEPRIITKSGQSPIEYKLSCWKEVVTLRLSSPHTHPLLTARECV</sequence>
<organism evidence="2 5">
    <name type="scientific">Natrinema hispanicum</name>
    <dbReference type="NCBI Taxonomy" id="392421"/>
    <lineage>
        <taxon>Archaea</taxon>
        <taxon>Methanobacteriati</taxon>
        <taxon>Methanobacteriota</taxon>
        <taxon>Stenosarchaea group</taxon>
        <taxon>Halobacteria</taxon>
        <taxon>Halobacteriales</taxon>
        <taxon>Natrialbaceae</taxon>
        <taxon>Natrinema</taxon>
    </lineage>
</organism>
<dbReference type="Proteomes" id="UP000324021">
    <property type="component" value="Unassembled WGS sequence"/>
</dbReference>
<name>A0A1G6Q6L1_9EURY</name>
<dbReference type="AlphaFoldDB" id="A0A1G6Q6L1"/>
<gene>
    <name evidence="3" type="ORF">SAMN04488694_10589</name>
    <name evidence="2" type="ORF">SAMN05192552_1008144</name>
</gene>
<evidence type="ECO:0000313" key="5">
    <source>
        <dbReference type="Proteomes" id="UP000324021"/>
    </source>
</evidence>
<evidence type="ECO:0000313" key="2">
    <source>
        <dbReference type="EMBL" id="SDC87958.1"/>
    </source>
</evidence>
<protein>
    <submittedName>
        <fullName evidence="2">Uncharacterized protein</fullName>
    </submittedName>
</protein>
<feature type="compositionally biased region" description="Basic and acidic residues" evidence="1">
    <location>
        <begin position="28"/>
        <end position="41"/>
    </location>
</feature>
<dbReference type="EMBL" id="FOIC01000005">
    <property type="protein sequence ID" value="SET29481.1"/>
    <property type="molecule type" value="Genomic_DNA"/>
</dbReference>
<evidence type="ECO:0000256" key="1">
    <source>
        <dbReference type="SAM" id="MobiDB-lite"/>
    </source>
</evidence>
<feature type="region of interest" description="Disordered" evidence="1">
    <location>
        <begin position="28"/>
        <end position="54"/>
    </location>
</feature>
<proteinExistence type="predicted"/>